<feature type="region of interest" description="Disordered" evidence="4">
    <location>
        <begin position="262"/>
        <end position="281"/>
    </location>
</feature>
<evidence type="ECO:0000313" key="6">
    <source>
        <dbReference type="EMBL" id="SJM61667.1"/>
    </source>
</evidence>
<dbReference type="OrthoDB" id="9786584at2"/>
<dbReference type="Pfam" id="PF01177">
    <property type="entry name" value="Asp_Glu_race"/>
    <property type="match status" value="1"/>
</dbReference>
<dbReference type="EC" id="5.3.1.22" evidence="6"/>
<dbReference type="PANTHER" id="PTHR43489:SF13">
    <property type="entry name" value="HYDROXYPYRUVATE ISOMERASE"/>
    <property type="match status" value="1"/>
</dbReference>
<gene>
    <name evidence="6" type="ORF">CZ674_07890</name>
</gene>
<name>A0A1R4G0P5_9MICO</name>
<dbReference type="Pfam" id="PF01261">
    <property type="entry name" value="AP_endonuc_2"/>
    <property type="match status" value="1"/>
</dbReference>
<dbReference type="InterPro" id="IPR053714">
    <property type="entry name" value="Iso_Racemase_Enz_sf"/>
</dbReference>
<keyword evidence="7" id="KW-1185">Reference proteome</keyword>
<dbReference type="GO" id="GO:0047661">
    <property type="term" value="F:amino-acid racemase activity"/>
    <property type="evidence" value="ECO:0007669"/>
    <property type="project" value="InterPro"/>
</dbReference>
<dbReference type="Gene3D" id="3.20.20.150">
    <property type="entry name" value="Divalent-metal-dependent TIM barrel enzymes"/>
    <property type="match status" value="1"/>
</dbReference>
<reference evidence="6 7" key="1">
    <citation type="submission" date="2017-02" db="EMBL/GenBank/DDBJ databases">
        <authorList>
            <person name="Peterson S.W."/>
        </authorList>
    </citation>
    <scope>NUCLEOTIDE SEQUENCE [LARGE SCALE GENOMIC DNA]</scope>
    <source>
        <strain evidence="6 7">LMG 22410</strain>
    </source>
</reference>
<evidence type="ECO:0000256" key="2">
    <source>
        <dbReference type="ARBA" id="ARBA00023277"/>
    </source>
</evidence>
<evidence type="ECO:0000256" key="1">
    <source>
        <dbReference type="ARBA" id="ARBA00023235"/>
    </source>
</evidence>
<evidence type="ECO:0000256" key="4">
    <source>
        <dbReference type="SAM" id="MobiDB-lite"/>
    </source>
</evidence>
<dbReference type="InterPro" id="IPR015942">
    <property type="entry name" value="Asp/Glu/hydantoin_racemase"/>
</dbReference>
<feature type="compositionally biased region" description="Basic and acidic residues" evidence="4">
    <location>
        <begin position="266"/>
        <end position="281"/>
    </location>
</feature>
<dbReference type="RefSeq" id="WP_159456935.1">
    <property type="nucleotide sequence ID" value="NZ_FUHU01000035.1"/>
</dbReference>
<proteinExistence type="inferred from homology"/>
<dbReference type="Proteomes" id="UP000195787">
    <property type="component" value="Unassembled WGS sequence"/>
</dbReference>
<dbReference type="SUPFAM" id="SSF51658">
    <property type="entry name" value="Xylose isomerase-like"/>
    <property type="match status" value="1"/>
</dbReference>
<evidence type="ECO:0000313" key="7">
    <source>
        <dbReference type="Proteomes" id="UP000195787"/>
    </source>
</evidence>
<keyword evidence="1 6" id="KW-0413">Isomerase</keyword>
<dbReference type="InterPro" id="IPR013022">
    <property type="entry name" value="Xyl_isomerase-like_TIM-brl"/>
</dbReference>
<dbReference type="Gene3D" id="3.40.50.12500">
    <property type="match status" value="1"/>
</dbReference>
<evidence type="ECO:0000259" key="5">
    <source>
        <dbReference type="Pfam" id="PF01261"/>
    </source>
</evidence>
<dbReference type="GeneID" id="303173134"/>
<feature type="domain" description="Xylose isomerase-like TIM barrel" evidence="5">
    <location>
        <begin position="23"/>
        <end position="256"/>
    </location>
</feature>
<keyword evidence="2" id="KW-0119">Carbohydrate metabolism</keyword>
<protein>
    <submittedName>
        <fullName evidence="6">Hydroxypyruvate isomerase</fullName>
        <ecNumber evidence="6">5.3.1.22</ecNumber>
    </submittedName>
</protein>
<evidence type="ECO:0000256" key="3">
    <source>
        <dbReference type="ARBA" id="ARBA00038414"/>
    </source>
</evidence>
<dbReference type="InterPro" id="IPR050417">
    <property type="entry name" value="Sugar_Epim/Isomerase"/>
</dbReference>
<dbReference type="PANTHER" id="PTHR43489">
    <property type="entry name" value="ISOMERASE"/>
    <property type="match status" value="1"/>
</dbReference>
<accession>A0A1R4G0P5</accession>
<comment type="similarity">
    <text evidence="3">Belongs to the HyuE racemase family.</text>
</comment>
<dbReference type="EMBL" id="FUHU01000035">
    <property type="protein sequence ID" value="SJM61667.1"/>
    <property type="molecule type" value="Genomic_DNA"/>
</dbReference>
<dbReference type="GO" id="GO:0046487">
    <property type="term" value="P:glyoxylate metabolic process"/>
    <property type="evidence" value="ECO:0007669"/>
    <property type="project" value="TreeGrafter"/>
</dbReference>
<sequence length="503" mass="52990">MTGLRFTANLHWLFTEVDFDDRFAAASAAGFRGVEFPDQWVGRTPEIAALLRASNLKQVLINTPAGAAGSPGALGWASVPGAEDDFKRSFEAALTAATTLASDFVHIRAGALAPRQSQQAALDLATERIAWAARQAEGTGVLPVLEMQNRGDMPGFAYRGIDDAVDIVHEVGSDRVQLLLDLYHLEIVDGSVLARLDELLPITAHIQIADPPSRGEPGTGVLDWASVFAMLERTGYPGWIGCEYRPSTTTAATLGWAEPYGLNGRRPSDSQRRAAMPEHMPESQTSEPLIALISGTSAAIAPAASALQSAVPGVVIWNILDDRLLKEASARGGLTPELDLRMQRLIDHAVQEGADAVLLTCSMYGTVATESDASIPVLAADESVFAETLGGRFADVLVVATLEASRADTIARLEQLAAGVESAPTLHSVVPAGSFEATGDADALLASVVAGVRNVDAKFDAVMLAQYSLAPIAADLQREISMPVLAGPQAAAADLLARLTRAD</sequence>
<dbReference type="InterPro" id="IPR036237">
    <property type="entry name" value="Xyl_isomerase-like_sf"/>
</dbReference>
<dbReference type="AlphaFoldDB" id="A0A1R4G0P5"/>
<dbReference type="GO" id="GO:0008903">
    <property type="term" value="F:hydroxypyruvate isomerase activity"/>
    <property type="evidence" value="ECO:0007669"/>
    <property type="project" value="UniProtKB-EC"/>
</dbReference>
<keyword evidence="6" id="KW-0670">Pyruvate</keyword>
<organism evidence="6 7">
    <name type="scientific">Agrococcus casei LMG 22410</name>
    <dbReference type="NCBI Taxonomy" id="1255656"/>
    <lineage>
        <taxon>Bacteria</taxon>
        <taxon>Bacillati</taxon>
        <taxon>Actinomycetota</taxon>
        <taxon>Actinomycetes</taxon>
        <taxon>Micrococcales</taxon>
        <taxon>Microbacteriaceae</taxon>
        <taxon>Agrococcus</taxon>
    </lineage>
</organism>